<evidence type="ECO:0000256" key="2">
    <source>
        <dbReference type="ARBA" id="ARBA00022801"/>
    </source>
</evidence>
<dbReference type="Pfam" id="PF00270">
    <property type="entry name" value="DEAD"/>
    <property type="match status" value="1"/>
</dbReference>
<dbReference type="EC" id="3.6.4.13" evidence="7"/>
<dbReference type="Pfam" id="PF00271">
    <property type="entry name" value="Helicase_C"/>
    <property type="match status" value="1"/>
</dbReference>
<dbReference type="CDD" id="cd18791">
    <property type="entry name" value="SF2_C_RHA"/>
    <property type="match status" value="1"/>
</dbReference>
<feature type="domain" description="Helicase C-terminal" evidence="6">
    <location>
        <begin position="269"/>
        <end position="445"/>
    </location>
</feature>
<dbReference type="InterPro" id="IPR003593">
    <property type="entry name" value="AAA+_ATPase"/>
</dbReference>
<dbReference type="PROSITE" id="PS51194">
    <property type="entry name" value="HELICASE_CTER"/>
    <property type="match status" value="1"/>
</dbReference>
<dbReference type="SMART" id="SM00847">
    <property type="entry name" value="HA2"/>
    <property type="match status" value="1"/>
</dbReference>
<keyword evidence="3 7" id="KW-0347">Helicase</keyword>
<evidence type="ECO:0000256" key="3">
    <source>
        <dbReference type="ARBA" id="ARBA00022806"/>
    </source>
</evidence>
<dbReference type="InterPro" id="IPR024590">
    <property type="entry name" value="HrpA_C"/>
</dbReference>
<dbReference type="RefSeq" id="WP_219041723.1">
    <property type="nucleotide sequence ID" value="NZ_JAHWDQ010000001.1"/>
</dbReference>
<dbReference type="Pfam" id="PF21010">
    <property type="entry name" value="HA2_C"/>
    <property type="match status" value="1"/>
</dbReference>
<evidence type="ECO:0000256" key="1">
    <source>
        <dbReference type="ARBA" id="ARBA00022741"/>
    </source>
</evidence>
<reference evidence="7" key="1">
    <citation type="submission" date="2021-07" db="EMBL/GenBank/DDBJ databases">
        <title>Zhongshania sp. CAU 1632 isolated from seawater.</title>
        <authorList>
            <person name="Kim W."/>
        </authorList>
    </citation>
    <scope>NUCLEOTIDE SEQUENCE</scope>
    <source>
        <strain evidence="7">CAU 1632</strain>
    </source>
</reference>
<evidence type="ECO:0000259" key="5">
    <source>
        <dbReference type="PROSITE" id="PS51192"/>
    </source>
</evidence>
<dbReference type="Pfam" id="PF04408">
    <property type="entry name" value="WHD_HA2"/>
    <property type="match status" value="1"/>
</dbReference>
<dbReference type="EMBL" id="JAHWDQ010000001">
    <property type="protein sequence ID" value="MBW2939468.1"/>
    <property type="molecule type" value="Genomic_DNA"/>
</dbReference>
<proteinExistence type="predicted"/>
<accession>A0ABS6VMC6</accession>
<dbReference type="InterPro" id="IPR001650">
    <property type="entry name" value="Helicase_C-like"/>
</dbReference>
<organism evidence="7 8">
    <name type="scientific">Zhongshania aquimaris</name>
    <dbReference type="NCBI Taxonomy" id="2857107"/>
    <lineage>
        <taxon>Bacteria</taxon>
        <taxon>Pseudomonadati</taxon>
        <taxon>Pseudomonadota</taxon>
        <taxon>Gammaproteobacteria</taxon>
        <taxon>Cellvibrionales</taxon>
        <taxon>Spongiibacteraceae</taxon>
        <taxon>Zhongshania</taxon>
    </lineage>
</organism>
<dbReference type="InterPro" id="IPR011545">
    <property type="entry name" value="DEAD/DEAH_box_helicase_dom"/>
</dbReference>
<dbReference type="InterPro" id="IPR010222">
    <property type="entry name" value="RNA_helicase_HrpA"/>
</dbReference>
<sequence>MSEITVASLLASVDDCMLGDQFAFARQCRQLAKQDRENTDIGDKLLALAQRINASVLRRKARQDNLPKIVYPQDLPVAQRLDDIRKAISEHQVVVLAGETGSGKTTQIPKICLEMGRGVAGLIAHTQPRRLAARAVAQRLAEELNTQLGEGVAFQIRFQEVASPNSYIKVMTDGILLAAIQRDRFLSQYDTIIIDEAHERSLNIDFLLGYLKTLLPKRPDLKLIITSATIDVQRFSAHFNDAPIIEVSGRSYPVEYRYRPQEELSADNDLAEAVELVLRELMAEGAQRHGDTLVFLSGERDIRELTRHLKRAELPGAEILPLYSRLSGTEQQRIFDLRGRRGWRVILATNVAETSLTVPGIRYVIDAGTARVSRYSVRSKVQRLPIEAISQASANQRAGRCGRVAPGIAYRLYSEADYLSRPEYTEPEIQRTNLAAVILQMLQLKLGDISDFPFVDAPDKKFVNDGFALLAELGAVDEGRLTKLGEQLGSFPVDPRIGRLLLAAADASCLREMLVIASALSIQDPRERPADKQQASDEKHRRFWQEDSDFAAFVALWDYAEEQRQALSANQWRKLCQREFLSWTRMREWREVHHQLTLMCRQLGLKQNKEAAGFESIHRALLPGFLGQLATKDENREFTGARNRKLHIFPGSGLFKKPPKWIVAAELAETSQLYARCVAKIDPEWVFGVNDSLLKRSYSEPHWQARSGRVMAFEQTALYGLVIRDKKRVHYGPIAPEESREILIRQALVEGRYQGRADFYKHNKALIADIAEIEDKARRRDILVSDDELFRFYDERIPAGIVTAKHLEHWLKATAPPNTLYLTRGELMRHGGGDVTEQQFPDTLICGGISFALSYHFEPGHPADGVSVSVPLGNLARLPAGRLEWLVPGLLREKCIALVKTLPKAQRKQLVPVPDYVDRAMPMLNVGEQGLLAQLATALLRLSGLRIDINEWAANRIDDYYLMNVRVLDNTGKLLAQGRDLRLLNTQLADQVQQGIAEESSGSFNSKVLQDWNFGRLETRHEFKRGGATLTAYPCLRDDGDNVVLELAESAQDAKQKSLYGVLRLLLLRLSQQTKLLRASLFRHNAVQLQFAAVGEDKKKWLEDSLIAAARQSFAIDPDNLPETEAHFDKLWQAGRASFTADAERYAEMLTEILGHYSDIRRALKKLNSLSWIHSINDVNKQLDGLFFDGFITALNGEELSQYPRYLKGVLQRLAKLDGHYQRDRQCTLVLEPLQSQLSDFLLKAPDELASHPALRDYRWQLEEFRISLFAQNIGTRSPVSEKRLKQLWKSVTQDVTFKV</sequence>
<feature type="domain" description="Helicase ATP-binding" evidence="5">
    <location>
        <begin position="85"/>
        <end position="248"/>
    </location>
</feature>
<dbReference type="NCBIfam" id="TIGR01967">
    <property type="entry name" value="DEAH_box_HrpA"/>
    <property type="match status" value="1"/>
</dbReference>
<keyword evidence="2 7" id="KW-0378">Hydrolase</keyword>
<dbReference type="PANTHER" id="PTHR18934:SF99">
    <property type="entry name" value="ATP-DEPENDENT RNA HELICASE DHX37-RELATED"/>
    <property type="match status" value="1"/>
</dbReference>
<gene>
    <name evidence="7" type="primary">hrpA</name>
    <name evidence="7" type="ORF">KXJ70_01680</name>
</gene>
<protein>
    <submittedName>
        <fullName evidence="7">ATP-dependent RNA helicase HrpA</fullName>
        <ecNumber evidence="7">3.6.4.13</ecNumber>
    </submittedName>
</protein>
<dbReference type="GO" id="GO:0003724">
    <property type="term" value="F:RNA helicase activity"/>
    <property type="evidence" value="ECO:0007669"/>
    <property type="project" value="UniProtKB-EC"/>
</dbReference>
<dbReference type="PROSITE" id="PS51192">
    <property type="entry name" value="HELICASE_ATP_BIND_1"/>
    <property type="match status" value="1"/>
</dbReference>
<evidence type="ECO:0000259" key="6">
    <source>
        <dbReference type="PROSITE" id="PS51194"/>
    </source>
</evidence>
<dbReference type="PANTHER" id="PTHR18934">
    <property type="entry name" value="ATP-DEPENDENT RNA HELICASE"/>
    <property type="match status" value="1"/>
</dbReference>
<dbReference type="Pfam" id="PF11898">
    <property type="entry name" value="DUF3418"/>
    <property type="match status" value="1"/>
</dbReference>
<keyword evidence="8" id="KW-1185">Reference proteome</keyword>
<dbReference type="Proteomes" id="UP001166291">
    <property type="component" value="Unassembled WGS sequence"/>
</dbReference>
<dbReference type="SMART" id="SM00382">
    <property type="entry name" value="AAA"/>
    <property type="match status" value="1"/>
</dbReference>
<evidence type="ECO:0000256" key="4">
    <source>
        <dbReference type="ARBA" id="ARBA00022840"/>
    </source>
</evidence>
<dbReference type="GO" id="GO:0016787">
    <property type="term" value="F:hydrolase activity"/>
    <property type="evidence" value="ECO:0007669"/>
    <property type="project" value="UniProtKB-KW"/>
</dbReference>
<dbReference type="InterPro" id="IPR007502">
    <property type="entry name" value="Helicase-assoc_dom"/>
</dbReference>
<dbReference type="InterPro" id="IPR011709">
    <property type="entry name" value="DEAD-box_helicase_OB_fold"/>
</dbReference>
<dbReference type="InterPro" id="IPR048333">
    <property type="entry name" value="HA2_WH"/>
</dbReference>
<name>A0ABS6VMC6_9GAMM</name>
<keyword evidence="4" id="KW-0067">ATP-binding</keyword>
<dbReference type="InterPro" id="IPR014001">
    <property type="entry name" value="Helicase_ATP-bd"/>
</dbReference>
<dbReference type="SMART" id="SM00490">
    <property type="entry name" value="HELICc"/>
    <property type="match status" value="1"/>
</dbReference>
<keyword evidence="1" id="KW-0547">Nucleotide-binding</keyword>
<comment type="caution">
    <text evidence="7">The sequence shown here is derived from an EMBL/GenBank/DDBJ whole genome shotgun (WGS) entry which is preliminary data.</text>
</comment>
<dbReference type="Pfam" id="PF07717">
    <property type="entry name" value="OB_NTP_bind"/>
    <property type="match status" value="1"/>
</dbReference>
<dbReference type="SMART" id="SM00487">
    <property type="entry name" value="DEXDc"/>
    <property type="match status" value="1"/>
</dbReference>
<dbReference type="NCBIfam" id="NF008348">
    <property type="entry name" value="PRK11131.1"/>
    <property type="match status" value="1"/>
</dbReference>
<evidence type="ECO:0000313" key="8">
    <source>
        <dbReference type="Proteomes" id="UP001166291"/>
    </source>
</evidence>
<evidence type="ECO:0000313" key="7">
    <source>
        <dbReference type="EMBL" id="MBW2939468.1"/>
    </source>
</evidence>